<dbReference type="Proteomes" id="UP000183832">
    <property type="component" value="Unassembled WGS sequence"/>
</dbReference>
<evidence type="ECO:0000313" key="2">
    <source>
        <dbReference type="Proteomes" id="UP000183832"/>
    </source>
</evidence>
<protein>
    <submittedName>
        <fullName evidence="1">CLUMA_CG013067, isoform A</fullName>
    </submittedName>
</protein>
<organism evidence="1 2">
    <name type="scientific">Clunio marinus</name>
    <dbReference type="NCBI Taxonomy" id="568069"/>
    <lineage>
        <taxon>Eukaryota</taxon>
        <taxon>Metazoa</taxon>
        <taxon>Ecdysozoa</taxon>
        <taxon>Arthropoda</taxon>
        <taxon>Hexapoda</taxon>
        <taxon>Insecta</taxon>
        <taxon>Pterygota</taxon>
        <taxon>Neoptera</taxon>
        <taxon>Endopterygota</taxon>
        <taxon>Diptera</taxon>
        <taxon>Nematocera</taxon>
        <taxon>Chironomoidea</taxon>
        <taxon>Chironomidae</taxon>
        <taxon>Clunio</taxon>
    </lineage>
</organism>
<reference evidence="1 2" key="1">
    <citation type="submission" date="2015-04" db="EMBL/GenBank/DDBJ databases">
        <authorList>
            <person name="Syromyatnikov M.Y."/>
            <person name="Popov V.N."/>
        </authorList>
    </citation>
    <scope>NUCLEOTIDE SEQUENCE [LARGE SCALE GENOMIC DNA]</scope>
</reference>
<gene>
    <name evidence="1" type="ORF">CLUMA_CG013067</name>
</gene>
<dbReference type="AlphaFoldDB" id="A0A1J1IHS5"/>
<sequence length="78" mass="9144">MEMLSIESHTGTTKSITQQLRFLITLHSLCHSQQQSTMNCEKTKNIFKWKFFLLLFNLIQHSRSREIALSSKLNKLTC</sequence>
<evidence type="ECO:0000313" key="1">
    <source>
        <dbReference type="EMBL" id="CRK99752.1"/>
    </source>
</evidence>
<dbReference type="EMBL" id="CVRI01000052">
    <property type="protein sequence ID" value="CRK99752.1"/>
    <property type="molecule type" value="Genomic_DNA"/>
</dbReference>
<name>A0A1J1IHS5_9DIPT</name>
<keyword evidence="2" id="KW-1185">Reference proteome</keyword>
<proteinExistence type="predicted"/>
<accession>A0A1J1IHS5</accession>